<accession>A0A151NH81</accession>
<comment type="caution">
    <text evidence="1">The sequence shown here is derived from an EMBL/GenBank/DDBJ whole genome shotgun (WGS) entry which is preliminary data.</text>
</comment>
<proteinExistence type="predicted"/>
<keyword evidence="2" id="KW-1185">Reference proteome</keyword>
<evidence type="ECO:0000313" key="1">
    <source>
        <dbReference type="EMBL" id="KYO36181.1"/>
    </source>
</evidence>
<protein>
    <submittedName>
        <fullName evidence="1">Uncharacterized protein</fullName>
    </submittedName>
</protein>
<gene>
    <name evidence="1" type="ORF">Y1Q_0017292</name>
</gene>
<evidence type="ECO:0000313" key="2">
    <source>
        <dbReference type="Proteomes" id="UP000050525"/>
    </source>
</evidence>
<name>A0A151NH81_ALLMI</name>
<dbReference type="Proteomes" id="UP000050525">
    <property type="component" value="Unassembled WGS sequence"/>
</dbReference>
<dbReference type="AlphaFoldDB" id="A0A151NH81"/>
<dbReference type="EMBL" id="AKHW03002986">
    <property type="protein sequence ID" value="KYO36181.1"/>
    <property type="molecule type" value="Genomic_DNA"/>
</dbReference>
<reference evidence="1 2" key="1">
    <citation type="journal article" date="2012" name="Genome Biol.">
        <title>Sequencing three crocodilian genomes to illuminate the evolution of archosaurs and amniotes.</title>
        <authorList>
            <person name="St John J.A."/>
            <person name="Braun E.L."/>
            <person name="Isberg S.R."/>
            <person name="Miles L.G."/>
            <person name="Chong A.Y."/>
            <person name="Gongora J."/>
            <person name="Dalzell P."/>
            <person name="Moran C."/>
            <person name="Bed'hom B."/>
            <person name="Abzhanov A."/>
            <person name="Burgess S.C."/>
            <person name="Cooksey A.M."/>
            <person name="Castoe T.A."/>
            <person name="Crawford N.G."/>
            <person name="Densmore L.D."/>
            <person name="Drew J.C."/>
            <person name="Edwards S.V."/>
            <person name="Faircloth B.C."/>
            <person name="Fujita M.K."/>
            <person name="Greenwold M.J."/>
            <person name="Hoffmann F.G."/>
            <person name="Howard J.M."/>
            <person name="Iguchi T."/>
            <person name="Janes D.E."/>
            <person name="Khan S.Y."/>
            <person name="Kohno S."/>
            <person name="de Koning A.J."/>
            <person name="Lance S.L."/>
            <person name="McCarthy F.M."/>
            <person name="McCormack J.E."/>
            <person name="Merchant M.E."/>
            <person name="Peterson D.G."/>
            <person name="Pollock D.D."/>
            <person name="Pourmand N."/>
            <person name="Raney B.J."/>
            <person name="Roessler K.A."/>
            <person name="Sanford J.R."/>
            <person name="Sawyer R.H."/>
            <person name="Schmidt C.J."/>
            <person name="Triplett E.W."/>
            <person name="Tuberville T.D."/>
            <person name="Venegas-Anaya M."/>
            <person name="Howard J.T."/>
            <person name="Jarvis E.D."/>
            <person name="Guillette L.J.Jr."/>
            <person name="Glenn T.C."/>
            <person name="Green R.E."/>
            <person name="Ray D.A."/>
        </authorList>
    </citation>
    <scope>NUCLEOTIDE SEQUENCE [LARGE SCALE GENOMIC DNA]</scope>
    <source>
        <strain evidence="1">KSC_2009_1</strain>
    </source>
</reference>
<sequence>MATYRSNAMATKMPGSTAVKERMKYSWELQALNSISVELNQKMSSILGRVEVGRTRSVTVSMQSKYDMGTWRLGSIRTMNRMVKFPRTAMMCMAQKGMEIQTWASSSPGIPSRMKVEGLVKTVPLASNKV</sequence>
<organism evidence="1 2">
    <name type="scientific">Alligator mississippiensis</name>
    <name type="common">American alligator</name>
    <dbReference type="NCBI Taxonomy" id="8496"/>
    <lineage>
        <taxon>Eukaryota</taxon>
        <taxon>Metazoa</taxon>
        <taxon>Chordata</taxon>
        <taxon>Craniata</taxon>
        <taxon>Vertebrata</taxon>
        <taxon>Euteleostomi</taxon>
        <taxon>Archelosauria</taxon>
        <taxon>Archosauria</taxon>
        <taxon>Crocodylia</taxon>
        <taxon>Alligatoridae</taxon>
        <taxon>Alligatorinae</taxon>
        <taxon>Alligator</taxon>
    </lineage>
</organism>